<proteinExistence type="predicted"/>
<dbReference type="OrthoDB" id="7210452at2"/>
<dbReference type="Proteomes" id="UP000244904">
    <property type="component" value="Unassembled WGS sequence"/>
</dbReference>
<evidence type="ECO:0000256" key="1">
    <source>
        <dbReference type="SAM" id="MobiDB-lite"/>
    </source>
</evidence>
<dbReference type="EMBL" id="OMOJ01000014">
    <property type="protein sequence ID" value="SPF81811.1"/>
    <property type="molecule type" value="Genomic_DNA"/>
</dbReference>
<gene>
    <name evidence="2" type="ORF">PRI8871_03636</name>
</gene>
<feature type="region of interest" description="Disordered" evidence="1">
    <location>
        <begin position="744"/>
        <end position="769"/>
    </location>
</feature>
<dbReference type="RefSeq" id="WP_108887589.1">
    <property type="nucleotide sequence ID" value="NZ_OMOJ01000014.1"/>
</dbReference>
<dbReference type="PANTHER" id="PTHR41244">
    <property type="entry name" value="RHAMNAN SYNTHESIS F"/>
    <property type="match status" value="1"/>
</dbReference>
<name>A0A2R8B0L3_9RHOB</name>
<dbReference type="InterPro" id="IPR032719">
    <property type="entry name" value="WbsX"/>
</dbReference>
<reference evidence="3" key="1">
    <citation type="submission" date="2018-03" db="EMBL/GenBank/DDBJ databases">
        <authorList>
            <person name="Rodrigo-Torres L."/>
            <person name="Arahal R. D."/>
            <person name="Lucena T."/>
        </authorList>
    </citation>
    <scope>NUCLEOTIDE SEQUENCE [LARGE SCALE GENOMIC DNA]</scope>
    <source>
        <strain evidence="3">CECT 8871</strain>
    </source>
</reference>
<feature type="compositionally biased region" description="Basic residues" evidence="1">
    <location>
        <begin position="759"/>
        <end position="769"/>
    </location>
</feature>
<organism evidence="2 3">
    <name type="scientific">Pseudoprimorskyibacter insulae</name>
    <dbReference type="NCBI Taxonomy" id="1695997"/>
    <lineage>
        <taxon>Bacteria</taxon>
        <taxon>Pseudomonadati</taxon>
        <taxon>Pseudomonadota</taxon>
        <taxon>Alphaproteobacteria</taxon>
        <taxon>Rhodobacterales</taxon>
        <taxon>Paracoccaceae</taxon>
        <taxon>Pseudoprimorskyibacter</taxon>
    </lineage>
</organism>
<dbReference type="Gene3D" id="3.20.20.80">
    <property type="entry name" value="Glycosidases"/>
    <property type="match status" value="1"/>
</dbReference>
<sequence length="769" mass="87678">MTEDLNSPFARISRFLRVLFLTKEERAFLKAAKATDLFDPVFYKGAYPAIHPWFHRFPLRHYIVYGEKRGYRPNPDFSPRAYLRYNPDVDALGMSPFYHYVIGGHKESRVTKELPKVEELPQVERKVLRFDPERTRARYAVVAHIYYPDVWPEFAERLANLPIDFDLFVTLTYRGEESDALSAEIQQQFPSATILPVPNRGRDILPFMTLVNSGGLDGYEAVAKIHTKKSPHREDGDHWRQHLVGGILPEEGLQELLDTFLADPDSAFWVADGQHFTGTEWWGSNYEITQHLMRRLEIEIGWDILSFPAGSIYWMTPLMLGLLKAMRLEEGHFDLETAQVDGTLAHALERTMGFLAMSAGQGVVQTTQLVEKAKAPAPEPLPRPAFTSAFYLPQFHPIAENDAWWGKGFTEWRGTVAAQSLFAGHTQPLIPSDLGFYDLRVTETLGEQAKLAKEAGIDAFCVYHYWFDGRRVLEQPLDRLLKRPDIDFPFYLCWANESWRRNWDGLSGTVLLEQTYKDGFEDKLVEDSLPYMRDARYMRPDGTRPRFMIYRPEDMPDPAGSVARMREAWRKAGIGEVELGAVCFHVDGENPVADDIFDFWVEMPPHGLVTGEDFLFGGPLGNHLGREVHGAFEGLIYDYNKVIAKSVNEDYVASLPENTIVGAMPSWDNTARRGLKAHIAYGANPARFGYWLRRIAKHRLPTSYRQELFVNAWNEWAEKAVLEPTTIYGDLYLQELRQRTIGRGAKADAAPAPKPAKTAPKKAARKAKA</sequence>
<dbReference type="CDD" id="cd11579">
    <property type="entry name" value="Glyco_tran_WbsX"/>
    <property type="match status" value="1"/>
</dbReference>
<dbReference type="PANTHER" id="PTHR41244:SF1">
    <property type="entry name" value="GLYCOSYLTRANSFERASE"/>
    <property type="match status" value="1"/>
</dbReference>
<dbReference type="InterPro" id="IPR007739">
    <property type="entry name" value="RgpF"/>
</dbReference>
<evidence type="ECO:0000313" key="2">
    <source>
        <dbReference type="EMBL" id="SPF81811.1"/>
    </source>
</evidence>
<keyword evidence="3" id="KW-1185">Reference proteome</keyword>
<protein>
    <recommendedName>
        <fullName evidence="4">Rhamnan synthesis protein F</fullName>
    </recommendedName>
</protein>
<evidence type="ECO:0000313" key="3">
    <source>
        <dbReference type="Proteomes" id="UP000244904"/>
    </source>
</evidence>
<accession>A0A2R8B0L3</accession>
<dbReference type="Pfam" id="PF05045">
    <property type="entry name" value="RgpF"/>
    <property type="match status" value="1"/>
</dbReference>
<evidence type="ECO:0008006" key="4">
    <source>
        <dbReference type="Google" id="ProtNLM"/>
    </source>
</evidence>
<feature type="compositionally biased region" description="Low complexity" evidence="1">
    <location>
        <begin position="747"/>
        <end position="758"/>
    </location>
</feature>
<dbReference type="Pfam" id="PF14307">
    <property type="entry name" value="Glyco_tran_WbsX"/>
    <property type="match status" value="1"/>
</dbReference>
<dbReference type="AlphaFoldDB" id="A0A2R8B0L3"/>